<reference evidence="8" key="1">
    <citation type="journal article" date="2019" name="PeerJ">
        <title>Genes of the pig, Sus scrofa, reconstructed with EvidentialGene.</title>
        <authorList>
            <person name="Gilbert D.G."/>
        </authorList>
    </citation>
    <scope>NUCLEOTIDE SEQUENCE</scope>
</reference>
<dbReference type="GO" id="GO:0007165">
    <property type="term" value="P:signal transduction"/>
    <property type="evidence" value="ECO:0007669"/>
    <property type="project" value="InterPro"/>
</dbReference>
<dbReference type="EMBL" id="DQIR01236161">
    <property type="protein sequence ID" value="HDB91638.1"/>
    <property type="molecule type" value="Transcribed_RNA"/>
</dbReference>
<evidence type="ECO:0000259" key="6">
    <source>
        <dbReference type="PROSITE" id="PS50112"/>
    </source>
</evidence>
<dbReference type="Pfam" id="PF23198">
    <property type="entry name" value="PDE8A_N"/>
    <property type="match status" value="1"/>
</dbReference>
<dbReference type="GO" id="GO:0004114">
    <property type="term" value="F:3',5'-cyclic-nucleotide phosphodiesterase activity"/>
    <property type="evidence" value="ECO:0007669"/>
    <property type="project" value="InterPro"/>
</dbReference>
<dbReference type="InterPro" id="IPR035965">
    <property type="entry name" value="PAS-like_dom_sf"/>
</dbReference>
<evidence type="ECO:0000313" key="8">
    <source>
        <dbReference type="EMBL" id="HDB78309.1"/>
    </source>
</evidence>
<dbReference type="InterPro" id="IPR036971">
    <property type="entry name" value="PDEase_catalytic_dom_sf"/>
</dbReference>
<name>A0A480V5G6_PIG</name>
<evidence type="ECO:0000256" key="4">
    <source>
        <dbReference type="ARBA" id="ARBA00022801"/>
    </source>
</evidence>
<dbReference type="SMART" id="SM00091">
    <property type="entry name" value="PAS"/>
    <property type="match status" value="1"/>
</dbReference>
<feature type="compositionally biased region" description="Pro residues" evidence="5">
    <location>
        <begin position="28"/>
        <end position="39"/>
    </location>
</feature>
<dbReference type="CDD" id="cd00130">
    <property type="entry name" value="PAS"/>
    <property type="match status" value="1"/>
</dbReference>
<dbReference type="PANTHER" id="PTHR11347">
    <property type="entry name" value="CYCLIC NUCLEOTIDE PHOSPHODIESTERASE"/>
    <property type="match status" value="1"/>
</dbReference>
<dbReference type="Pfam" id="PF08629">
    <property type="entry name" value="PDE8"/>
    <property type="match status" value="1"/>
</dbReference>
<dbReference type="InterPro" id="IPR057304">
    <property type="entry name" value="PDE8-like_REC_N"/>
</dbReference>
<evidence type="ECO:0000256" key="3">
    <source>
        <dbReference type="ARBA" id="ARBA00022723"/>
    </source>
</evidence>
<evidence type="ECO:0000256" key="1">
    <source>
        <dbReference type="ARBA" id="ARBA00001968"/>
    </source>
</evidence>
<evidence type="ECO:0000256" key="5">
    <source>
        <dbReference type="SAM" id="MobiDB-lite"/>
    </source>
</evidence>
<dbReference type="Gene3D" id="3.40.50.2300">
    <property type="match status" value="1"/>
</dbReference>
<keyword evidence="2" id="KW-0597">Phosphoprotein</keyword>
<dbReference type="GO" id="GO:0046872">
    <property type="term" value="F:metal ion binding"/>
    <property type="evidence" value="ECO:0007669"/>
    <property type="project" value="UniProtKB-KW"/>
</dbReference>
<dbReference type="InterPro" id="IPR000014">
    <property type="entry name" value="PAS"/>
</dbReference>
<dbReference type="SUPFAM" id="SSF109604">
    <property type="entry name" value="HD-domain/PDEase-like"/>
    <property type="match status" value="1"/>
</dbReference>
<dbReference type="PROSITE" id="PS51845">
    <property type="entry name" value="PDEASE_I_2"/>
    <property type="match status" value="1"/>
</dbReference>
<evidence type="ECO:0000256" key="2">
    <source>
        <dbReference type="ARBA" id="ARBA00022553"/>
    </source>
</evidence>
<sequence length="644" mass="70519">MGCAPSIHISENRAVYHGGKEAEDAPGPAAPPPLPPGGPRFPHGPKTAASARARGASLAESEPRGSGGNQVAIADVQFGPMRFHPDQLQVLLVFTKEDNQCNGFCRACEKAGFKCTVTKEAHTVLACFLDKHHDIIIIDHRNPRQLDAEALCRSIRSSKLSENTVIIGVVRRVDRDESSVMSLIAAGFTRRYVENPSLMACYNELLQLEFGEVRSQLKLRACNSVFAALEKSQEAIEITSEDHIIQYANPAFETTMGYQSGELIGKELAEVPINEKKADLLDTINSCIRIGKEWQGIYSARKKNGDNVQQNVKIIPVMGQGGKIRHYVSIIRVCNGNSKAEKITECVQSDTHTDNQTGKHKDRRKSSLDVRTVASRASEVSSQRRHSSMARIHSMTIEAPITKVINIINAAQESSPMPVTEALDRVLEILRTTELYSPQFGAKDDDPHANDLVGGLMSDGLRRLSGNEYVLSTKSLQQVSSSIITPISLHDIPPRIARAMENEEYWDFDIFELEAATHKRPLIYLGLKTFARFGVCEFLNCSETTLRSWLQIIEANYHSSNPYHNSTHAADVLHATAYFLCKERIKVSGVGAPYLIGGSSGGVALRCDCSGGACPAHVQPGLGGAWPHEESGRRPCLGCGEVIS</sequence>
<dbReference type="NCBIfam" id="TIGR00229">
    <property type="entry name" value="sensory_box"/>
    <property type="match status" value="1"/>
</dbReference>
<dbReference type="Gene3D" id="3.30.450.20">
    <property type="entry name" value="PAS domain"/>
    <property type="match status" value="1"/>
</dbReference>
<feature type="compositionally biased region" description="Low complexity" evidence="5">
    <location>
        <begin position="40"/>
        <end position="60"/>
    </location>
</feature>
<organism evidence="8">
    <name type="scientific">Sus scrofa</name>
    <name type="common">Pig</name>
    <dbReference type="NCBI Taxonomy" id="9823"/>
    <lineage>
        <taxon>Eukaryota</taxon>
        <taxon>Metazoa</taxon>
        <taxon>Chordata</taxon>
        <taxon>Craniata</taxon>
        <taxon>Vertebrata</taxon>
        <taxon>Euteleostomi</taxon>
        <taxon>Mammalia</taxon>
        <taxon>Eutheria</taxon>
        <taxon>Laurasiatheria</taxon>
        <taxon>Artiodactyla</taxon>
        <taxon>Suina</taxon>
        <taxon>Suidae</taxon>
        <taxon>Sus</taxon>
    </lineage>
</organism>
<dbReference type="EMBL" id="DQIR01222832">
    <property type="protein sequence ID" value="HDB78309.1"/>
    <property type="molecule type" value="Transcribed_RNA"/>
</dbReference>
<protein>
    <submittedName>
        <fullName evidence="8">High affinity cAMP-specific and IBMX-insensitive 3',5'-cyclic phosphodiesterase 8A isoform X3</fullName>
    </submittedName>
</protein>
<evidence type="ECO:0000259" key="7">
    <source>
        <dbReference type="PROSITE" id="PS51845"/>
    </source>
</evidence>
<feature type="region of interest" description="Disordered" evidence="5">
    <location>
        <begin position="1"/>
        <end position="70"/>
    </location>
</feature>
<dbReference type="Pfam" id="PF13426">
    <property type="entry name" value="PAS_9"/>
    <property type="match status" value="1"/>
</dbReference>
<dbReference type="AlphaFoldDB" id="A0A480V5G6"/>
<keyword evidence="4" id="KW-0378">Hydrolase</keyword>
<keyword evidence="3" id="KW-0479">Metal-binding</keyword>
<dbReference type="PROSITE" id="PS50112">
    <property type="entry name" value="PAS"/>
    <property type="match status" value="1"/>
</dbReference>
<proteinExistence type="predicted"/>
<dbReference type="SUPFAM" id="SSF55785">
    <property type="entry name" value="PYP-like sensor domain (PAS domain)"/>
    <property type="match status" value="1"/>
</dbReference>
<feature type="region of interest" description="Disordered" evidence="5">
    <location>
        <begin position="350"/>
        <end position="389"/>
    </location>
</feature>
<dbReference type="FunFam" id="3.30.450.20:FF:000040">
    <property type="entry name" value="Phosphodiesterase"/>
    <property type="match status" value="1"/>
</dbReference>
<accession>A0A480V5G6</accession>
<dbReference type="InterPro" id="IPR002073">
    <property type="entry name" value="PDEase_catalytic_dom"/>
</dbReference>
<comment type="cofactor">
    <cofactor evidence="1">
        <name>a divalent metal cation</name>
        <dbReference type="ChEBI" id="CHEBI:60240"/>
    </cofactor>
</comment>
<feature type="domain" description="PDEase" evidence="7">
    <location>
        <begin position="488"/>
        <end position="644"/>
    </location>
</feature>
<dbReference type="FunFam" id="3.40.50.2300:FF:000209">
    <property type="entry name" value="Phosphodiesterase"/>
    <property type="match status" value="1"/>
</dbReference>
<dbReference type="Gene3D" id="1.10.1300.10">
    <property type="entry name" value="3'5'-cyclic nucleotide phosphodiesterase, catalytic domain"/>
    <property type="match status" value="1"/>
</dbReference>
<feature type="domain" description="PAS" evidence="6">
    <location>
        <begin position="228"/>
        <end position="291"/>
    </location>
</feature>